<dbReference type="AlphaFoldDB" id="A0A7S3XSQ9"/>
<feature type="chain" id="PRO_5030902436" evidence="2">
    <location>
        <begin position="25"/>
        <end position="326"/>
    </location>
</feature>
<feature type="compositionally biased region" description="Polar residues" evidence="1">
    <location>
        <begin position="195"/>
        <end position="206"/>
    </location>
</feature>
<evidence type="ECO:0000256" key="1">
    <source>
        <dbReference type="SAM" id="MobiDB-lite"/>
    </source>
</evidence>
<reference evidence="3" key="1">
    <citation type="submission" date="2021-01" db="EMBL/GenBank/DDBJ databases">
        <authorList>
            <person name="Corre E."/>
            <person name="Pelletier E."/>
            <person name="Niang G."/>
            <person name="Scheremetjew M."/>
            <person name="Finn R."/>
            <person name="Kale V."/>
            <person name="Holt S."/>
            <person name="Cochrane G."/>
            <person name="Meng A."/>
            <person name="Brown T."/>
            <person name="Cohen L."/>
        </authorList>
    </citation>
    <scope>NUCLEOTIDE SEQUENCE</scope>
    <source>
        <strain evidence="3">CCMP3107</strain>
    </source>
</reference>
<sequence>MKILQFFVLGICLVLASILTLTESSMINDIKKYFGEKGFEASEIPKAIAVYEILGLSFLVSTWSICYQLQPHQSAVLKSCRQFLQSNEQALPKFLSTGYQNAVHSADSLLQGSSQALPKALASGYQNAVNSASSLLQSSSIPGKISEIIGGGFLNTEKLVASYIQSSVFRKACKPVTIPAKIWLTWKILHPETISSESQKQPSRGKNNNSSNNNSDDCDSNDNEQTQLSKQSTYDGEISRFTLFSRLSTDASQIIPDVKSAFTACSKQLDHFIKVHHERALRALPSSWSSANASSQRLPDMRAAVSAWNAQLNSFMKDHCGRPMGG</sequence>
<evidence type="ECO:0000256" key="2">
    <source>
        <dbReference type="SAM" id="SignalP"/>
    </source>
</evidence>
<feature type="compositionally biased region" description="Polar residues" evidence="1">
    <location>
        <begin position="224"/>
        <end position="233"/>
    </location>
</feature>
<gene>
    <name evidence="3" type="ORF">HAKA00212_LOCUS9885</name>
</gene>
<evidence type="ECO:0000313" key="3">
    <source>
        <dbReference type="EMBL" id="CAE0631184.1"/>
    </source>
</evidence>
<accession>A0A7S3XSQ9</accession>
<proteinExistence type="predicted"/>
<dbReference type="EMBL" id="HBIU01021082">
    <property type="protein sequence ID" value="CAE0631184.1"/>
    <property type="molecule type" value="Transcribed_RNA"/>
</dbReference>
<feature type="region of interest" description="Disordered" evidence="1">
    <location>
        <begin position="195"/>
        <end position="233"/>
    </location>
</feature>
<organism evidence="3">
    <name type="scientific">Heterosigma akashiwo</name>
    <name type="common">Chromophytic alga</name>
    <name type="synonym">Heterosigma carterae</name>
    <dbReference type="NCBI Taxonomy" id="2829"/>
    <lineage>
        <taxon>Eukaryota</taxon>
        <taxon>Sar</taxon>
        <taxon>Stramenopiles</taxon>
        <taxon>Ochrophyta</taxon>
        <taxon>Raphidophyceae</taxon>
        <taxon>Chattonellales</taxon>
        <taxon>Chattonellaceae</taxon>
        <taxon>Heterosigma</taxon>
    </lineage>
</organism>
<protein>
    <submittedName>
        <fullName evidence="3">Uncharacterized protein</fullName>
    </submittedName>
</protein>
<name>A0A7S3XSQ9_HETAK</name>
<keyword evidence="2" id="KW-0732">Signal</keyword>
<feature type="signal peptide" evidence="2">
    <location>
        <begin position="1"/>
        <end position="24"/>
    </location>
</feature>